<gene>
    <name evidence="1" type="ORF">NEOCIP111885_00015</name>
</gene>
<name>A0A9C7L8Y2_9BACI</name>
<dbReference type="RefSeq" id="WP_230494619.1">
    <property type="nucleotide sequence ID" value="NZ_CAKJTG010000001.1"/>
</dbReference>
<proteinExistence type="predicted"/>
<organism evidence="1 2">
    <name type="scientific">Pseudoneobacillus rhizosphaerae</name>
    <dbReference type="NCBI Taxonomy" id="2880968"/>
    <lineage>
        <taxon>Bacteria</taxon>
        <taxon>Bacillati</taxon>
        <taxon>Bacillota</taxon>
        <taxon>Bacilli</taxon>
        <taxon>Bacillales</taxon>
        <taxon>Bacillaceae</taxon>
        <taxon>Pseudoneobacillus</taxon>
    </lineage>
</organism>
<dbReference type="Proteomes" id="UP000789845">
    <property type="component" value="Unassembled WGS sequence"/>
</dbReference>
<dbReference type="AlphaFoldDB" id="A0A9C7L8Y2"/>
<evidence type="ECO:0000313" key="2">
    <source>
        <dbReference type="Proteomes" id="UP000789845"/>
    </source>
</evidence>
<dbReference type="EMBL" id="CAKJTG010000001">
    <property type="protein sequence ID" value="CAG9606327.1"/>
    <property type="molecule type" value="Genomic_DNA"/>
</dbReference>
<comment type="caution">
    <text evidence="1">The sequence shown here is derived from an EMBL/GenBank/DDBJ whole genome shotgun (WGS) entry which is preliminary data.</text>
</comment>
<accession>A0A9C7L8Y2</accession>
<keyword evidence="2" id="KW-1185">Reference proteome</keyword>
<reference evidence="1" key="1">
    <citation type="submission" date="2021-10" db="EMBL/GenBank/DDBJ databases">
        <authorList>
            <person name="Criscuolo A."/>
        </authorList>
    </citation>
    <scope>NUCLEOTIDE SEQUENCE</scope>
    <source>
        <strain evidence="1">CIP111885</strain>
    </source>
</reference>
<evidence type="ECO:0000313" key="1">
    <source>
        <dbReference type="EMBL" id="CAG9606327.1"/>
    </source>
</evidence>
<sequence>MNKVGKYAQREDMDELQLMNMVFELAERDRMLMWLQGYIDTVIEKMPTFAKSILQERKVKWEDTKEYVRAQIADIGTQEEFIEAAKKTRKEFALFIKENYPQFQSLLFRYYDGHLNELDLRKFVYHRRFGQKKYMT</sequence>
<protein>
    <submittedName>
        <fullName evidence="1">Uncharacterized protein</fullName>
    </submittedName>
</protein>